<dbReference type="EMBL" id="RDBE01000002">
    <property type="protein sequence ID" value="RLV50370.1"/>
    <property type="molecule type" value="Genomic_DNA"/>
</dbReference>
<name>A0A3L8P4T7_9ACTN</name>
<proteinExistence type="predicted"/>
<dbReference type="Gene3D" id="2.40.30.100">
    <property type="entry name" value="AF2212/PG0164-like"/>
    <property type="match status" value="1"/>
</dbReference>
<dbReference type="OrthoDB" id="8246703at2"/>
<dbReference type="Proteomes" id="UP000281708">
    <property type="component" value="Unassembled WGS sequence"/>
</dbReference>
<dbReference type="AlphaFoldDB" id="A0A3L8P4T7"/>
<sequence length="98" mass="10135">MIELTAPIENDGAYATCVTLPDSHEVLGTSRPVKVAGTVDGHALEATSMPSGEGPHWLPLRKSICDAIGKSAAGEQVAVRLDRREGKAQGRSTAVGLG</sequence>
<evidence type="ECO:0000313" key="1">
    <source>
        <dbReference type="EMBL" id="RLV50370.1"/>
    </source>
</evidence>
<evidence type="ECO:0000313" key="2">
    <source>
        <dbReference type="Proteomes" id="UP000281708"/>
    </source>
</evidence>
<dbReference type="RefSeq" id="WP_121805025.1">
    <property type="nucleotide sequence ID" value="NZ_RDBE01000002.1"/>
</dbReference>
<protein>
    <submittedName>
        <fullName evidence="1">DUF1905 domain-containing protein</fullName>
    </submittedName>
</protein>
<gene>
    <name evidence="1" type="ORF">D9V37_04795</name>
</gene>
<dbReference type="SUPFAM" id="SSF141694">
    <property type="entry name" value="AF2212/PG0164-like"/>
    <property type="match status" value="1"/>
</dbReference>
<accession>A0A3L8P4T7</accession>
<dbReference type="InterPro" id="IPR037079">
    <property type="entry name" value="AF2212/PG0164-like_sf"/>
</dbReference>
<dbReference type="InterPro" id="IPR015018">
    <property type="entry name" value="DUF1905"/>
</dbReference>
<reference evidence="1 2" key="1">
    <citation type="submission" date="2018-10" db="EMBL/GenBank/DDBJ databases">
        <title>Marmoricola sp. 4Q3S-7 whole genome shotgun sequence.</title>
        <authorList>
            <person name="Li F."/>
        </authorList>
    </citation>
    <scope>NUCLEOTIDE SEQUENCE [LARGE SCALE GENOMIC DNA]</scope>
    <source>
        <strain evidence="1 2">4Q3S-7</strain>
    </source>
</reference>
<organism evidence="1 2">
    <name type="scientific">Nocardioides mangrovicus</name>
    <dbReference type="NCBI Taxonomy" id="2478913"/>
    <lineage>
        <taxon>Bacteria</taxon>
        <taxon>Bacillati</taxon>
        <taxon>Actinomycetota</taxon>
        <taxon>Actinomycetes</taxon>
        <taxon>Propionibacteriales</taxon>
        <taxon>Nocardioidaceae</taxon>
        <taxon>Nocardioides</taxon>
    </lineage>
</organism>
<keyword evidence="2" id="KW-1185">Reference proteome</keyword>
<dbReference type="Pfam" id="PF08922">
    <property type="entry name" value="DUF1905"/>
    <property type="match status" value="1"/>
</dbReference>
<comment type="caution">
    <text evidence="1">The sequence shown here is derived from an EMBL/GenBank/DDBJ whole genome shotgun (WGS) entry which is preliminary data.</text>
</comment>